<protein>
    <submittedName>
        <fullName evidence="1">Predicted nuclease (RNAse H fold)</fullName>
    </submittedName>
</protein>
<dbReference type="InterPro" id="IPR007362">
    <property type="entry name" value="DUF429"/>
</dbReference>
<evidence type="ECO:0000313" key="1">
    <source>
        <dbReference type="EMBL" id="SCB59897.1"/>
    </source>
</evidence>
<dbReference type="EMBL" id="FMAJ01000008">
    <property type="protein sequence ID" value="SCB59897.1"/>
    <property type="molecule type" value="Genomic_DNA"/>
</dbReference>
<dbReference type="STRING" id="1138170.GA0061105_108255"/>
<dbReference type="InterPro" id="IPR008306">
    <property type="entry name" value="UCP018008"/>
</dbReference>
<organism evidence="1 2">
    <name type="scientific">Rhizobium aethiopicum</name>
    <dbReference type="NCBI Taxonomy" id="1138170"/>
    <lineage>
        <taxon>Bacteria</taxon>
        <taxon>Pseudomonadati</taxon>
        <taxon>Pseudomonadota</taxon>
        <taxon>Alphaproteobacteria</taxon>
        <taxon>Hyphomicrobiales</taxon>
        <taxon>Rhizobiaceae</taxon>
        <taxon>Rhizobium/Agrobacterium group</taxon>
        <taxon>Rhizobium</taxon>
    </lineage>
</organism>
<sequence length="272" mass="29356">MQTSFASIIGFDSAWTDNPKAPGAICVIRLDGDGAHLHLAPQLASFAQALDIVESERADAQKCLVALDQPTIVPNLTGSRPVDKVAGSLISWIGGGVQPASRSKIGMFDDAAPIWRFKQALGAKEEPELARVASSGLFLIEVFPALALAAIEATFCSRLAAPKYNPVNRRRFKITDWRAVAEATRRFGMLNSLSHLEDWCSVAVSFETPSKADQDRLDALICGLIGLHWLVAPRDQSVMIGDLETGYMIAPATRGVHERLRAAAQQRGVPIA</sequence>
<dbReference type="Proteomes" id="UP000198723">
    <property type="component" value="Unassembled WGS sequence"/>
</dbReference>
<gene>
    <name evidence="1" type="ORF">GA0061105_108255</name>
</gene>
<reference evidence="1 2" key="1">
    <citation type="submission" date="2016-08" db="EMBL/GenBank/DDBJ databases">
        <authorList>
            <person name="Seilhamer J.J."/>
        </authorList>
    </citation>
    <scope>NUCLEOTIDE SEQUENCE [LARGE SCALE GENOMIC DNA]</scope>
    <source>
        <strain evidence="1 2">HBR26</strain>
    </source>
</reference>
<proteinExistence type="predicted"/>
<accession>A0A1C3Y5X5</accession>
<dbReference type="PIRSF" id="PIRSF018008">
    <property type="entry name" value="UCP018008"/>
    <property type="match status" value="1"/>
</dbReference>
<evidence type="ECO:0000313" key="2">
    <source>
        <dbReference type="Proteomes" id="UP000198723"/>
    </source>
</evidence>
<dbReference type="Pfam" id="PF04250">
    <property type="entry name" value="DUF429"/>
    <property type="match status" value="1"/>
</dbReference>
<name>A0A1C3Y5X5_9HYPH</name>
<dbReference type="AlphaFoldDB" id="A0A1C3Y5X5"/>